<evidence type="ECO:0000259" key="6">
    <source>
        <dbReference type="PROSITE" id="PS51372"/>
    </source>
</evidence>
<sequence>MFNVLSRKDRIYQKLRELTLSLQFGDNDKIGFEAIYISKLTGIDRANVSRELNKLVKERKAIKIKGKPVLYLDKESLEKKWNCHITKIVFENYEEFISFLREPVLSCKGTQKSDNRNIFLNTALDNIIGAEESLKEQVEKAKAAILYPPNGLHTLIVGPTGAGKSTFAEAMYKSAIQLGVFPDNAPFVIFNCADYAENPQLLLSQLFGYVKGAFTGAVAEKKGIIDEADGGVLFLDEVHRLSSEGQEMLFTLIDKGIYRRLGESSTTRKAKVLIIAATTEDPRSVLLSTFLRRIPVFIQLPDLESRTLRERLAFISQFFWEEAKRLGIPIKVSKEAMKALLLYECPGNVGQLKSDIQLICARAFLEYMALKKEVVEVKLSTLAKNIQEGLFRIKEKRNELSLLEVNLHEDIVFEGDKEFIDVKDTFLVDNYKTRDDFYEAIVNSWERYEKEGLTVQEIREKIGKEMKEYFRRILHSIEDENETVNREVLLKFVSPNILEAVEYAMAGIKEKLENLITPKVVYAIALHVSTLLERIKMGRVISYPSQKNITQEFQFEYNIAKKVKERLEEKLYVRLPESEIVFLTMFFHALRIGKRYETIGVLVIAHGDSAATTMANVANTLLGVDHAKAIDMPLKEKVEVVLDKAVKIARETDTGKGVLLLVDMGSLATFGEIITQRTGIPTKTIEMVSTPLVIEATRKALMPDMTLDKLFTEVTTLGLALMKNKDLKIDRSGFDLNIPFFKKNLINILEKTLTFLNPYKAYEVLEKVLNEILLDINGNYDDEVLVKFLFHCSCMIERVIQNQSLPYGDLDFLKKIHHKLFLVIKKHFEVVEEVFGINIPDSELAYVVEIISTHFNTLLVK</sequence>
<dbReference type="Pfam" id="PF03610">
    <property type="entry name" value="EIIA-man"/>
    <property type="match status" value="1"/>
</dbReference>
<dbReference type="InterPro" id="IPR036662">
    <property type="entry name" value="PTS_EIIA_man-typ_sf"/>
</dbReference>
<dbReference type="InterPro" id="IPR004701">
    <property type="entry name" value="PTS_EIIA_man-typ"/>
</dbReference>
<dbReference type="Pfam" id="PF00158">
    <property type="entry name" value="Sigma54_activat"/>
    <property type="match status" value="1"/>
</dbReference>
<evidence type="ECO:0000313" key="8">
    <source>
        <dbReference type="Proteomes" id="UP000264445"/>
    </source>
</evidence>
<dbReference type="EMBL" id="DOLB01000097">
    <property type="protein sequence ID" value="HBT49504.1"/>
    <property type="molecule type" value="Genomic_DNA"/>
</dbReference>
<feature type="domain" description="PRD" evidence="6">
    <location>
        <begin position="492"/>
        <end position="597"/>
    </location>
</feature>
<organism evidence="7 8">
    <name type="scientific">Caldanaerobacter subterraneus</name>
    <dbReference type="NCBI Taxonomy" id="911092"/>
    <lineage>
        <taxon>Bacteria</taxon>
        <taxon>Bacillati</taxon>
        <taxon>Bacillota</taxon>
        <taxon>Clostridia</taxon>
        <taxon>Thermoanaerobacterales</taxon>
        <taxon>Thermoanaerobacteraceae</taxon>
        <taxon>Caldanaerobacter</taxon>
    </lineage>
</organism>
<dbReference type="GO" id="GO:0016020">
    <property type="term" value="C:membrane"/>
    <property type="evidence" value="ECO:0007669"/>
    <property type="project" value="InterPro"/>
</dbReference>
<evidence type="ECO:0000256" key="3">
    <source>
        <dbReference type="ARBA" id="ARBA00022840"/>
    </source>
</evidence>
<dbReference type="Pfam" id="PF00874">
    <property type="entry name" value="PRD"/>
    <property type="match status" value="2"/>
</dbReference>
<keyword evidence="3" id="KW-0067">ATP-binding</keyword>
<dbReference type="PROSITE" id="PS51096">
    <property type="entry name" value="PTS_EIIA_TYPE_4"/>
    <property type="match status" value="1"/>
</dbReference>
<evidence type="ECO:0000256" key="2">
    <source>
        <dbReference type="ARBA" id="ARBA00022741"/>
    </source>
</evidence>
<dbReference type="PROSITE" id="PS50045">
    <property type="entry name" value="SIGMA54_INTERACT_4"/>
    <property type="match status" value="1"/>
</dbReference>
<dbReference type="InterPro" id="IPR002078">
    <property type="entry name" value="Sigma_54_int"/>
</dbReference>
<dbReference type="CDD" id="cd00009">
    <property type="entry name" value="AAA"/>
    <property type="match status" value="1"/>
</dbReference>
<accession>A0A124FCK1</accession>
<evidence type="ECO:0000259" key="5">
    <source>
        <dbReference type="PROSITE" id="PS51096"/>
    </source>
</evidence>
<feature type="domain" description="Sigma-54 factor interaction" evidence="4">
    <location>
        <begin position="127"/>
        <end position="361"/>
    </location>
</feature>
<evidence type="ECO:0000313" key="7">
    <source>
        <dbReference type="EMBL" id="HBT49504.1"/>
    </source>
</evidence>
<dbReference type="PANTHER" id="PTHR32071">
    <property type="entry name" value="TRANSCRIPTIONAL REGULATORY PROTEIN"/>
    <property type="match status" value="1"/>
</dbReference>
<reference evidence="7 8" key="1">
    <citation type="journal article" date="2018" name="Nat. Biotechnol.">
        <title>A standardized bacterial taxonomy based on genome phylogeny substantially revises the tree of life.</title>
        <authorList>
            <person name="Parks D.H."/>
            <person name="Chuvochina M."/>
            <person name="Waite D.W."/>
            <person name="Rinke C."/>
            <person name="Skarshewski A."/>
            <person name="Chaumeil P.A."/>
            <person name="Hugenholtz P."/>
        </authorList>
    </citation>
    <scope>NUCLEOTIDE SEQUENCE [LARGE SCALE GENOMIC DNA]</scope>
    <source>
        <strain evidence="7">UBA12544</strain>
    </source>
</reference>
<dbReference type="SUPFAM" id="SSF53062">
    <property type="entry name" value="PTS system fructose IIA component-like"/>
    <property type="match status" value="1"/>
</dbReference>
<protein>
    <submittedName>
        <fullName evidence="7">Transcriptional regulator</fullName>
    </submittedName>
</protein>
<dbReference type="AlphaFoldDB" id="A0A124FCK1"/>
<proteinExistence type="predicted"/>
<keyword evidence="1" id="KW-0808">Transferase</keyword>
<dbReference type="GO" id="GO:0006355">
    <property type="term" value="P:regulation of DNA-templated transcription"/>
    <property type="evidence" value="ECO:0007669"/>
    <property type="project" value="InterPro"/>
</dbReference>
<dbReference type="SUPFAM" id="SSF63520">
    <property type="entry name" value="PTS-regulatory domain, PRD"/>
    <property type="match status" value="2"/>
</dbReference>
<evidence type="ECO:0000259" key="4">
    <source>
        <dbReference type="PROSITE" id="PS50045"/>
    </source>
</evidence>
<dbReference type="Gene3D" id="3.40.50.510">
    <property type="entry name" value="Phosphotransferase system, mannose-type IIA component"/>
    <property type="match status" value="1"/>
</dbReference>
<comment type="caution">
    <text evidence="7">The sequence shown here is derived from an EMBL/GenBank/DDBJ whole genome shotgun (WGS) entry which is preliminary data.</text>
</comment>
<gene>
    <name evidence="7" type="ORF">DEA61_06705</name>
</gene>
<dbReference type="InterPro" id="IPR027417">
    <property type="entry name" value="P-loop_NTPase"/>
</dbReference>
<name>A0A124FCK1_9THEO</name>
<dbReference type="Proteomes" id="UP000264445">
    <property type="component" value="Unassembled WGS sequence"/>
</dbReference>
<dbReference type="SUPFAM" id="SSF52540">
    <property type="entry name" value="P-loop containing nucleoside triphosphate hydrolases"/>
    <property type="match status" value="1"/>
</dbReference>
<dbReference type="GO" id="GO:0016740">
    <property type="term" value="F:transferase activity"/>
    <property type="evidence" value="ECO:0007669"/>
    <property type="project" value="UniProtKB-KW"/>
</dbReference>
<dbReference type="GO" id="GO:0009401">
    <property type="term" value="P:phosphoenolpyruvate-dependent sugar phosphotransferase system"/>
    <property type="evidence" value="ECO:0007669"/>
    <property type="project" value="InterPro"/>
</dbReference>
<dbReference type="Gene3D" id="3.40.50.300">
    <property type="entry name" value="P-loop containing nucleotide triphosphate hydrolases"/>
    <property type="match status" value="1"/>
</dbReference>
<evidence type="ECO:0000256" key="1">
    <source>
        <dbReference type="ARBA" id="ARBA00022679"/>
    </source>
</evidence>
<dbReference type="GO" id="GO:0005524">
    <property type="term" value="F:ATP binding"/>
    <property type="evidence" value="ECO:0007669"/>
    <property type="project" value="UniProtKB-KW"/>
</dbReference>
<feature type="domain" description="PTS EIIA type-4" evidence="5">
    <location>
        <begin position="598"/>
        <end position="722"/>
    </location>
</feature>
<dbReference type="RefSeq" id="WP_278429111.1">
    <property type="nucleotide sequence ID" value="NZ_DOLB01000097.1"/>
</dbReference>
<dbReference type="Gene3D" id="1.10.1790.10">
    <property type="entry name" value="PRD domain"/>
    <property type="match status" value="2"/>
</dbReference>
<dbReference type="PANTHER" id="PTHR32071:SF38">
    <property type="entry name" value="PSP OPERON TRANSCRIPTIONAL ACTIVATOR"/>
    <property type="match status" value="1"/>
</dbReference>
<dbReference type="PROSITE" id="PS51372">
    <property type="entry name" value="PRD_2"/>
    <property type="match status" value="2"/>
</dbReference>
<dbReference type="InterPro" id="IPR011608">
    <property type="entry name" value="PRD"/>
</dbReference>
<dbReference type="InterPro" id="IPR036634">
    <property type="entry name" value="PRD_sf"/>
</dbReference>
<dbReference type="InterPro" id="IPR003593">
    <property type="entry name" value="AAA+_ATPase"/>
</dbReference>
<dbReference type="SMART" id="SM00382">
    <property type="entry name" value="AAA"/>
    <property type="match status" value="1"/>
</dbReference>
<feature type="domain" description="PRD" evidence="6">
    <location>
        <begin position="756"/>
        <end position="861"/>
    </location>
</feature>
<keyword evidence="2" id="KW-0547">Nucleotide-binding</keyword>